<protein>
    <recommendedName>
        <fullName evidence="6">Secreted protein</fullName>
    </recommendedName>
</protein>
<reference evidence="4 5" key="1">
    <citation type="submission" date="2014-08" db="EMBL/GenBank/DDBJ databases">
        <title>Complete genome sequence of Corynebacterium aquilae S-613T(T) (=DSM 44791(T)), isolated from the choana of a healthy golden eagle.</title>
        <authorList>
            <person name="Ruckert C."/>
            <person name="Albersmeier A."/>
            <person name="Winkler A."/>
            <person name="Kalinowski J."/>
        </authorList>
    </citation>
    <scope>NUCLEOTIDE SEQUENCE [LARGE SCALE GENOMIC DNA]</scope>
    <source>
        <strain evidence="4 5">S-613</strain>
    </source>
</reference>
<dbReference type="KEGG" id="caqu:CAQU_07040"/>
<evidence type="ECO:0000256" key="3">
    <source>
        <dbReference type="SAM" id="SignalP"/>
    </source>
</evidence>
<feature type="transmembrane region" description="Helical" evidence="2">
    <location>
        <begin position="116"/>
        <end position="134"/>
    </location>
</feature>
<feature type="chain" id="PRO_5039433268" description="Secreted protein" evidence="3">
    <location>
        <begin position="42"/>
        <end position="147"/>
    </location>
</feature>
<keyword evidence="5" id="KW-1185">Reference proteome</keyword>
<evidence type="ECO:0000256" key="2">
    <source>
        <dbReference type="SAM" id="Phobius"/>
    </source>
</evidence>
<sequence length="147" mass="15863">MNALTLIKHREKDFTLMKLTARKSLIAALTAASLTAGVVTAAPAMADESGSFDSFSSSSSKTDKEPETEIKKVPKRDENGKIIIGENGEPEYEYKEVPVDSDKNKAENLTEKLKDWVTLLATIASLFGAIISITKSADNLAKAFGPK</sequence>
<feature type="compositionally biased region" description="Basic and acidic residues" evidence="1">
    <location>
        <begin position="61"/>
        <end position="80"/>
    </location>
</feature>
<keyword evidence="2" id="KW-0812">Transmembrane</keyword>
<feature type="region of interest" description="Disordered" evidence="1">
    <location>
        <begin position="48"/>
        <end position="87"/>
    </location>
</feature>
<dbReference type="AlphaFoldDB" id="A0A1L7CGB2"/>
<name>A0A1L7CGB2_9CORY</name>
<dbReference type="Proteomes" id="UP000185478">
    <property type="component" value="Chromosome"/>
</dbReference>
<evidence type="ECO:0000313" key="4">
    <source>
        <dbReference type="EMBL" id="APT84866.1"/>
    </source>
</evidence>
<keyword evidence="3" id="KW-0732">Signal</keyword>
<proteinExistence type="predicted"/>
<feature type="signal peptide" evidence="3">
    <location>
        <begin position="1"/>
        <end position="41"/>
    </location>
</feature>
<gene>
    <name evidence="4" type="ORF">CAQU_07040</name>
</gene>
<evidence type="ECO:0000256" key="1">
    <source>
        <dbReference type="SAM" id="MobiDB-lite"/>
    </source>
</evidence>
<dbReference type="EMBL" id="CP009245">
    <property type="protein sequence ID" value="APT84866.1"/>
    <property type="molecule type" value="Genomic_DNA"/>
</dbReference>
<organism evidence="4 5">
    <name type="scientific">Corynebacterium aquilae DSM 44791</name>
    <dbReference type="NCBI Taxonomy" id="1431546"/>
    <lineage>
        <taxon>Bacteria</taxon>
        <taxon>Bacillati</taxon>
        <taxon>Actinomycetota</taxon>
        <taxon>Actinomycetes</taxon>
        <taxon>Mycobacteriales</taxon>
        <taxon>Corynebacteriaceae</taxon>
        <taxon>Corynebacterium</taxon>
    </lineage>
</organism>
<accession>A0A1L7CGB2</accession>
<evidence type="ECO:0008006" key="6">
    <source>
        <dbReference type="Google" id="ProtNLM"/>
    </source>
</evidence>
<feature type="compositionally biased region" description="Low complexity" evidence="1">
    <location>
        <begin position="49"/>
        <end position="60"/>
    </location>
</feature>
<keyword evidence="2" id="KW-0472">Membrane</keyword>
<evidence type="ECO:0000313" key="5">
    <source>
        <dbReference type="Proteomes" id="UP000185478"/>
    </source>
</evidence>
<keyword evidence="2" id="KW-1133">Transmembrane helix</keyword>